<sequence>MFAENIAIGRYVEKKSLMHSLDPRAKLIGLFFLAGFAFTINSFYDVVLMSLYTLILMVLSRVGLRMYGKSIKSMWMLILFAFVVQLFNYEGNVIYQLWFIKITDTGLSNAAIITFRLFFAIMLSSVLTLTTSPTSLANAMEDVLIWLRVKRSFAHELSMVMTIAIRFIPVMASEAERIFKAQMSRGANFDSRKISGRLKGLVAIIIPLLVSALRRADELSIAMEARCYSGWEGRTRYKQFQWKLKDTIFFISFISLGIFMIII</sequence>
<protein>
    <submittedName>
        <fullName evidence="6">Energy-coupling factor transporter transmembrane protein EcfT</fullName>
    </submittedName>
</protein>
<dbReference type="Pfam" id="PF02361">
    <property type="entry name" value="CbiQ"/>
    <property type="match status" value="1"/>
</dbReference>
<feature type="transmembrane region" description="Helical" evidence="5">
    <location>
        <begin position="46"/>
        <end position="64"/>
    </location>
</feature>
<accession>A0ABY8PT79</accession>
<name>A0ABY8PT79_9BACT</name>
<dbReference type="EMBL" id="CP069362">
    <property type="protein sequence ID" value="WGS65814.1"/>
    <property type="molecule type" value="Genomic_DNA"/>
</dbReference>
<evidence type="ECO:0000313" key="6">
    <source>
        <dbReference type="EMBL" id="WGS65814.1"/>
    </source>
</evidence>
<dbReference type="PANTHER" id="PTHR33514:SF13">
    <property type="entry name" value="PROTEIN ABCI12, CHLOROPLASTIC"/>
    <property type="match status" value="1"/>
</dbReference>
<feature type="transmembrane region" description="Helical" evidence="5">
    <location>
        <begin position="194"/>
        <end position="213"/>
    </location>
</feature>
<evidence type="ECO:0000256" key="2">
    <source>
        <dbReference type="ARBA" id="ARBA00022692"/>
    </source>
</evidence>
<keyword evidence="3 5" id="KW-1133">Transmembrane helix</keyword>
<evidence type="ECO:0000256" key="5">
    <source>
        <dbReference type="SAM" id="Phobius"/>
    </source>
</evidence>
<reference evidence="6 7" key="1">
    <citation type="submission" date="2021-02" db="EMBL/GenBank/DDBJ databases">
        <title>Characterization of Marinitoga sp. nov. str. BP5-C20A.</title>
        <authorList>
            <person name="Erauso G."/>
            <person name="Postec A."/>
        </authorList>
    </citation>
    <scope>NUCLEOTIDE SEQUENCE [LARGE SCALE GENOMIC DNA]</scope>
    <source>
        <strain evidence="6 7">BP5-C20A</strain>
    </source>
</reference>
<evidence type="ECO:0000256" key="1">
    <source>
        <dbReference type="ARBA" id="ARBA00004141"/>
    </source>
</evidence>
<dbReference type="PANTHER" id="PTHR33514">
    <property type="entry name" value="PROTEIN ABCI12, CHLOROPLASTIC"/>
    <property type="match status" value="1"/>
</dbReference>
<feature type="transmembrane region" description="Helical" evidence="5">
    <location>
        <begin position="244"/>
        <end position="262"/>
    </location>
</feature>
<dbReference type="InterPro" id="IPR003339">
    <property type="entry name" value="ABC/ECF_trnsptr_transmembrane"/>
</dbReference>
<comment type="subcellular location">
    <subcellularLocation>
        <location evidence="1">Membrane</location>
        <topology evidence="1">Multi-pass membrane protein</topology>
    </subcellularLocation>
</comment>
<dbReference type="RefSeq" id="WP_281000607.1">
    <property type="nucleotide sequence ID" value="NZ_CP069362.1"/>
</dbReference>
<evidence type="ECO:0000256" key="4">
    <source>
        <dbReference type="ARBA" id="ARBA00023136"/>
    </source>
</evidence>
<evidence type="ECO:0000256" key="3">
    <source>
        <dbReference type="ARBA" id="ARBA00022989"/>
    </source>
</evidence>
<feature type="transmembrane region" description="Helical" evidence="5">
    <location>
        <begin position="76"/>
        <end position="98"/>
    </location>
</feature>
<dbReference type="CDD" id="cd16914">
    <property type="entry name" value="EcfT"/>
    <property type="match status" value="1"/>
</dbReference>
<dbReference type="Proteomes" id="UP001232493">
    <property type="component" value="Chromosome"/>
</dbReference>
<gene>
    <name evidence="6" type="ORF">JRV97_04500</name>
</gene>
<proteinExistence type="predicted"/>
<feature type="transmembrane region" description="Helical" evidence="5">
    <location>
        <begin position="110"/>
        <end position="132"/>
    </location>
</feature>
<organism evidence="6 7">
    <name type="scientific">Marinitoga aeolica</name>
    <dbReference type="NCBI Taxonomy" id="2809031"/>
    <lineage>
        <taxon>Bacteria</taxon>
        <taxon>Thermotogati</taxon>
        <taxon>Thermotogota</taxon>
        <taxon>Thermotogae</taxon>
        <taxon>Petrotogales</taxon>
        <taxon>Petrotogaceae</taxon>
        <taxon>Marinitoga</taxon>
    </lineage>
</organism>
<keyword evidence="2 5" id="KW-0812">Transmembrane</keyword>
<evidence type="ECO:0000313" key="7">
    <source>
        <dbReference type="Proteomes" id="UP001232493"/>
    </source>
</evidence>
<keyword evidence="4 5" id="KW-0472">Membrane</keyword>
<keyword evidence="7" id="KW-1185">Reference proteome</keyword>